<dbReference type="RefSeq" id="WP_096054248.1">
    <property type="nucleotide sequence ID" value="NZ_CP023344.1"/>
</dbReference>
<dbReference type="SMART" id="SM00479">
    <property type="entry name" value="EXOIII"/>
    <property type="match status" value="1"/>
</dbReference>
<name>A0A290Q2H3_9BACT</name>
<dbReference type="EMBL" id="CP023344">
    <property type="protein sequence ID" value="ATC62613.1"/>
    <property type="molecule type" value="Genomic_DNA"/>
</dbReference>
<dbReference type="SUPFAM" id="SSF53098">
    <property type="entry name" value="Ribonuclease H-like"/>
    <property type="match status" value="1"/>
</dbReference>
<organism evidence="2 3">
    <name type="scientific">Nibricoccus aquaticus</name>
    <dbReference type="NCBI Taxonomy" id="2576891"/>
    <lineage>
        <taxon>Bacteria</taxon>
        <taxon>Pseudomonadati</taxon>
        <taxon>Verrucomicrobiota</taxon>
        <taxon>Opitutia</taxon>
        <taxon>Opitutales</taxon>
        <taxon>Opitutaceae</taxon>
        <taxon>Nibricoccus</taxon>
    </lineage>
</organism>
<dbReference type="CDD" id="cd06127">
    <property type="entry name" value="DEDDh"/>
    <property type="match status" value="1"/>
</dbReference>
<dbReference type="GO" id="GO:0006259">
    <property type="term" value="P:DNA metabolic process"/>
    <property type="evidence" value="ECO:0007669"/>
    <property type="project" value="UniProtKB-ARBA"/>
</dbReference>
<gene>
    <name evidence="2" type="ORF">CMV30_00735</name>
</gene>
<dbReference type="InterPro" id="IPR001357">
    <property type="entry name" value="BRCT_dom"/>
</dbReference>
<dbReference type="Pfam" id="PF00533">
    <property type="entry name" value="BRCT"/>
    <property type="match status" value="1"/>
</dbReference>
<dbReference type="InterPro" id="IPR013520">
    <property type="entry name" value="Ribonucl_H"/>
</dbReference>
<evidence type="ECO:0000313" key="3">
    <source>
        <dbReference type="Proteomes" id="UP000217265"/>
    </source>
</evidence>
<dbReference type="Proteomes" id="UP000217265">
    <property type="component" value="Chromosome"/>
</dbReference>
<dbReference type="Pfam" id="PF00929">
    <property type="entry name" value="RNase_T"/>
    <property type="match status" value="1"/>
</dbReference>
<dbReference type="OrthoDB" id="9813328at2"/>
<dbReference type="KEGG" id="vbh:CMV30_00735"/>
<proteinExistence type="predicted"/>
<sequence>MKATNWVLIDTETSGIYTNPVYCVEIAAQRMRGLEPDGEPFHAFLNHEAEIELGAERAHGYSREYLRRHGRAPKDVHQDLQSFVGSLPVVAYNFGYDFTRVLIPESQRLGMDWEPNRGFCAMALARRCIPQMHSHKLQILAERFLPDAPPQAHQAKGDVGLTIRLLREVIYPLLENRGHTAFKAIVEIADGFSPFETHEAPEFSRSFPESKKLAGLRFVITGTLRSMDREDAESMIAAAGGRTSSSVSGKTDYLLVGIDAGSKLTKARDLGIKLIGEDELFEMLK</sequence>
<dbReference type="InterPro" id="IPR036420">
    <property type="entry name" value="BRCT_dom_sf"/>
</dbReference>
<dbReference type="InterPro" id="IPR036397">
    <property type="entry name" value="RNaseH_sf"/>
</dbReference>
<dbReference type="SMART" id="SM00292">
    <property type="entry name" value="BRCT"/>
    <property type="match status" value="1"/>
</dbReference>
<dbReference type="AlphaFoldDB" id="A0A290Q2H3"/>
<evidence type="ECO:0000313" key="2">
    <source>
        <dbReference type="EMBL" id="ATC62613.1"/>
    </source>
</evidence>
<dbReference type="GO" id="GO:0004527">
    <property type="term" value="F:exonuclease activity"/>
    <property type="evidence" value="ECO:0007669"/>
    <property type="project" value="UniProtKB-ARBA"/>
</dbReference>
<dbReference type="SUPFAM" id="SSF52113">
    <property type="entry name" value="BRCT domain"/>
    <property type="match status" value="1"/>
</dbReference>
<dbReference type="CDD" id="cd17748">
    <property type="entry name" value="BRCT_DNA_ligase_like"/>
    <property type="match status" value="1"/>
</dbReference>
<dbReference type="PROSITE" id="PS50172">
    <property type="entry name" value="BRCT"/>
    <property type="match status" value="1"/>
</dbReference>
<dbReference type="Gene3D" id="3.30.420.10">
    <property type="entry name" value="Ribonuclease H-like superfamily/Ribonuclease H"/>
    <property type="match status" value="1"/>
</dbReference>
<dbReference type="GO" id="GO:0003676">
    <property type="term" value="F:nucleic acid binding"/>
    <property type="evidence" value="ECO:0007669"/>
    <property type="project" value="InterPro"/>
</dbReference>
<accession>A0A290Q2H3</accession>
<protein>
    <recommendedName>
        <fullName evidence="1">BRCT domain-containing protein</fullName>
    </recommendedName>
</protein>
<dbReference type="InterPro" id="IPR012337">
    <property type="entry name" value="RNaseH-like_sf"/>
</dbReference>
<dbReference type="Gene3D" id="3.40.50.10190">
    <property type="entry name" value="BRCT domain"/>
    <property type="match status" value="1"/>
</dbReference>
<reference evidence="2 3" key="1">
    <citation type="submission" date="2017-09" db="EMBL/GenBank/DDBJ databases">
        <title>Complete genome sequence of Verrucomicrobial strain HZ-65, isolated from freshwater.</title>
        <authorList>
            <person name="Choi A."/>
        </authorList>
    </citation>
    <scope>NUCLEOTIDE SEQUENCE [LARGE SCALE GENOMIC DNA]</scope>
    <source>
        <strain evidence="2 3">HZ-65</strain>
    </source>
</reference>
<keyword evidence="3" id="KW-1185">Reference proteome</keyword>
<evidence type="ECO:0000259" key="1">
    <source>
        <dbReference type="PROSITE" id="PS50172"/>
    </source>
</evidence>
<feature type="domain" description="BRCT" evidence="1">
    <location>
        <begin position="208"/>
        <end position="285"/>
    </location>
</feature>